<evidence type="ECO:0000256" key="2">
    <source>
        <dbReference type="ARBA" id="ARBA00022516"/>
    </source>
</evidence>
<evidence type="ECO:0000256" key="1">
    <source>
        <dbReference type="ARBA" id="ARBA00022475"/>
    </source>
</evidence>
<dbReference type="EC" id="3.6.1.54" evidence="10"/>
<evidence type="ECO:0000256" key="4">
    <source>
        <dbReference type="ARBA" id="ARBA00022556"/>
    </source>
</evidence>
<feature type="binding site" evidence="10">
    <location>
        <position position="252"/>
    </location>
    <ligand>
        <name>Mn(2+)</name>
        <dbReference type="ChEBI" id="CHEBI:29035"/>
        <label>1</label>
    </ligand>
</feature>
<keyword evidence="14" id="KW-1185">Reference proteome</keyword>
<dbReference type="GO" id="GO:0030145">
    <property type="term" value="F:manganese ion binding"/>
    <property type="evidence" value="ECO:0007669"/>
    <property type="project" value="UniProtKB-UniRule"/>
</dbReference>
<dbReference type="GO" id="GO:0019897">
    <property type="term" value="C:extrinsic component of plasma membrane"/>
    <property type="evidence" value="ECO:0007669"/>
    <property type="project" value="UniProtKB-UniRule"/>
</dbReference>
<keyword evidence="8 10" id="KW-0472">Membrane</keyword>
<dbReference type="Pfam" id="PF00149">
    <property type="entry name" value="Metallophos"/>
    <property type="match status" value="1"/>
</dbReference>
<feature type="binding site" evidence="10">
    <location>
        <position position="250"/>
    </location>
    <ligand>
        <name>substrate</name>
    </ligand>
</feature>
<dbReference type="Proteomes" id="UP000190435">
    <property type="component" value="Unassembled WGS sequence"/>
</dbReference>
<name>A0A1T0ABF7_9GAMM</name>
<protein>
    <recommendedName>
        <fullName evidence="10">UDP-2,3-diacylglucosamine hydrolase</fullName>
        <ecNumber evidence="10">3.6.1.54</ecNumber>
    </recommendedName>
    <alternativeName>
        <fullName evidence="10">UDP-2,3-diacylglucosamine diphosphatase</fullName>
    </alternativeName>
</protein>
<evidence type="ECO:0000256" key="8">
    <source>
        <dbReference type="ARBA" id="ARBA00023136"/>
    </source>
</evidence>
<feature type="binding site" evidence="10">
    <location>
        <position position="22"/>
    </location>
    <ligand>
        <name>Mn(2+)</name>
        <dbReference type="ChEBI" id="CHEBI:29035"/>
        <label>1</label>
    </ligand>
</feature>
<feature type="binding site" evidence="10">
    <location>
        <begin position="104"/>
        <end position="105"/>
    </location>
    <ligand>
        <name>substrate</name>
    </ligand>
</feature>
<keyword evidence="3 10" id="KW-0997">Cell inner membrane</keyword>
<keyword evidence="6 10" id="KW-0378">Hydrolase</keyword>
<feature type="binding site" evidence="10">
    <location>
        <position position="171"/>
    </location>
    <ligand>
        <name>Mn(2+)</name>
        <dbReference type="ChEBI" id="CHEBI:29035"/>
        <label>2</label>
    </ligand>
</feature>
<keyword evidence="5 10" id="KW-0479">Metal-binding</keyword>
<dbReference type="InterPro" id="IPR010138">
    <property type="entry name" value="UDP-diacylglucosamine_Hdrlase"/>
</dbReference>
<dbReference type="STRING" id="34060.B0181_00875"/>
<gene>
    <name evidence="10 13" type="primary">lpxH</name>
    <name evidence="12" type="ORF">B0181_00875</name>
    <name evidence="13" type="ORF">NCTC10293_00363</name>
</gene>
<evidence type="ECO:0000313" key="15">
    <source>
        <dbReference type="Proteomes" id="UP000255279"/>
    </source>
</evidence>
<comment type="catalytic activity">
    <reaction evidence="10">
        <text>UDP-2-N,3-O-bis[(3R)-3-hydroxytetradecanoyl]-alpha-D-glucosamine + H2O = 2-N,3-O-bis[(3R)-3-hydroxytetradecanoyl]-alpha-D-glucosaminyl 1-phosphate + UMP + 2 H(+)</text>
        <dbReference type="Rhea" id="RHEA:25213"/>
        <dbReference type="ChEBI" id="CHEBI:15377"/>
        <dbReference type="ChEBI" id="CHEBI:15378"/>
        <dbReference type="ChEBI" id="CHEBI:57865"/>
        <dbReference type="ChEBI" id="CHEBI:57957"/>
        <dbReference type="ChEBI" id="CHEBI:78847"/>
        <dbReference type="EC" id="3.6.1.54"/>
    </reaction>
</comment>
<reference evidence="12 14" key="1">
    <citation type="submission" date="2017-02" db="EMBL/GenBank/DDBJ databases">
        <title>Draft genome sequence of Moraxella caviae CCUG 355 type strain.</title>
        <authorList>
            <person name="Engstrom-Jakobsson H."/>
            <person name="Salva-Serra F."/>
            <person name="Thorell K."/>
            <person name="Gonzales-Siles L."/>
            <person name="Karlsson R."/>
            <person name="Boulund F."/>
            <person name="Engstrand L."/>
            <person name="Moore E."/>
        </authorList>
    </citation>
    <scope>NUCLEOTIDE SEQUENCE [LARGE SCALE GENOMIC DNA]</scope>
    <source>
        <strain evidence="12 14">CCUG 355</strain>
    </source>
</reference>
<dbReference type="EMBL" id="UGQE01000001">
    <property type="protein sequence ID" value="STZ10041.1"/>
    <property type="molecule type" value="Genomic_DNA"/>
</dbReference>
<keyword evidence="9 10" id="KW-0464">Manganese</keyword>
<dbReference type="RefSeq" id="WP_078275614.1">
    <property type="nucleotide sequence ID" value="NZ_CAACXO010000048.1"/>
</dbReference>
<dbReference type="OrthoDB" id="9783283at2"/>
<dbReference type="InterPro" id="IPR043461">
    <property type="entry name" value="LpxH-like"/>
</dbReference>
<dbReference type="PANTHER" id="PTHR34990:SF1">
    <property type="entry name" value="UDP-2,3-DIACYLGLUCOSAMINE HYDROLASE"/>
    <property type="match status" value="1"/>
</dbReference>
<dbReference type="EMBL" id="MUXU01000006">
    <property type="protein sequence ID" value="OOR93066.1"/>
    <property type="molecule type" value="Genomic_DNA"/>
</dbReference>
<sequence length="299" mass="34491">MLNFSHICTTKPHEIRAVFVADLHLSERTPRLMAAFLALIKDLEKLPNLERFFIAGDWLDGWIGDDDYLHLNADEKRAHWLTPALGALDNLHKKDVQIFIMHGNRDFALRQTLCDIFGGALIDEPYCFTENFDAEFSESGFDESYDLTQHSHQKHSRQQLITKTIRFRLEHGDKLCTDDARYQRYRKIIRNPVISWLLLHTPLSYRRKLAANIKAQSAQDKRQKSHAIMDVNAAAVRAALDGCDVLIHGHTHRPQSHVLQDLPNKKRLVLGDWRTDGDKVCAVIGVLSDEMRLYEFVWG</sequence>
<dbReference type="Proteomes" id="UP000255279">
    <property type="component" value="Unassembled WGS sequence"/>
</dbReference>
<dbReference type="InterPro" id="IPR004843">
    <property type="entry name" value="Calcineurin-like_PHP"/>
</dbReference>
<dbReference type="CDD" id="cd07398">
    <property type="entry name" value="MPP_YbbF-LpxH"/>
    <property type="match status" value="1"/>
</dbReference>
<keyword evidence="7 10" id="KW-0443">Lipid metabolism</keyword>
<evidence type="ECO:0000256" key="5">
    <source>
        <dbReference type="ARBA" id="ARBA00022723"/>
    </source>
</evidence>
<feature type="binding site" evidence="10">
    <location>
        <position position="57"/>
    </location>
    <ligand>
        <name>Mn(2+)</name>
        <dbReference type="ChEBI" id="CHEBI:29035"/>
        <label>1</label>
    </ligand>
</feature>
<feature type="binding site" evidence="10">
    <location>
        <position position="224"/>
    </location>
    <ligand>
        <name>substrate</name>
    </ligand>
</feature>
<evidence type="ECO:0000256" key="7">
    <source>
        <dbReference type="ARBA" id="ARBA00023098"/>
    </source>
</evidence>
<evidence type="ECO:0000256" key="10">
    <source>
        <dbReference type="HAMAP-Rule" id="MF_00575"/>
    </source>
</evidence>
<evidence type="ECO:0000313" key="13">
    <source>
        <dbReference type="EMBL" id="STZ10041.1"/>
    </source>
</evidence>
<keyword evidence="4 10" id="KW-0441">Lipid A biosynthesis</keyword>
<comment type="function">
    <text evidence="10">Hydrolyzes the pyrophosphate bond of UDP-2,3-diacylglucosamine to yield 2,3-diacylglucosamine 1-phosphate (lipid X) and UMP by catalyzing the attack of water at the alpha-P atom. Involved in the biosynthesis of lipid A, a phosphorylated glycolipid that anchors the lipopolysaccharide to the outer membrane of the cell.</text>
</comment>
<evidence type="ECO:0000259" key="11">
    <source>
        <dbReference type="Pfam" id="PF00149"/>
    </source>
</evidence>
<dbReference type="InterPro" id="IPR029052">
    <property type="entry name" value="Metallo-depent_PP-like"/>
</dbReference>
<dbReference type="SUPFAM" id="SSF56300">
    <property type="entry name" value="Metallo-dependent phosphatases"/>
    <property type="match status" value="1"/>
</dbReference>
<evidence type="ECO:0000256" key="6">
    <source>
        <dbReference type="ARBA" id="ARBA00022801"/>
    </source>
</evidence>
<comment type="subcellular location">
    <subcellularLocation>
        <location evidence="10">Cell inner membrane</location>
        <topology evidence="10">Peripheral membrane protein</topology>
        <orientation evidence="10">Cytoplasmic side</orientation>
    </subcellularLocation>
</comment>
<comment type="cofactor">
    <cofactor evidence="10">
        <name>Mn(2+)</name>
        <dbReference type="ChEBI" id="CHEBI:29035"/>
    </cofactor>
    <text evidence="10">Binds 2 Mn(2+) ions per subunit in a binuclear metal center.</text>
</comment>
<reference evidence="13 15" key="2">
    <citation type="submission" date="2018-06" db="EMBL/GenBank/DDBJ databases">
        <authorList>
            <consortium name="Pathogen Informatics"/>
            <person name="Doyle S."/>
        </authorList>
    </citation>
    <scope>NUCLEOTIDE SEQUENCE [LARGE SCALE GENOMIC DNA]</scope>
    <source>
        <strain evidence="13 15">NCTC10293</strain>
    </source>
</reference>
<keyword evidence="2 10" id="KW-0444">Lipid biosynthesis</keyword>
<feature type="binding site" evidence="10">
    <location>
        <position position="57"/>
    </location>
    <ligand>
        <name>Mn(2+)</name>
        <dbReference type="ChEBI" id="CHEBI:29035"/>
        <label>2</label>
    </ligand>
</feature>
<feature type="domain" description="Calcineurin-like phosphoesterase" evidence="11">
    <location>
        <begin position="16"/>
        <end position="254"/>
    </location>
</feature>
<feature type="binding site" evidence="10">
    <location>
        <position position="24"/>
    </location>
    <ligand>
        <name>Mn(2+)</name>
        <dbReference type="ChEBI" id="CHEBI:29035"/>
        <label>1</label>
    </ligand>
</feature>
<evidence type="ECO:0000313" key="14">
    <source>
        <dbReference type="Proteomes" id="UP000190435"/>
    </source>
</evidence>
<dbReference type="HAMAP" id="MF_00575">
    <property type="entry name" value="LpxH"/>
    <property type="match status" value="1"/>
</dbReference>
<feature type="binding site" evidence="10">
    <location>
        <position position="104"/>
    </location>
    <ligand>
        <name>Mn(2+)</name>
        <dbReference type="ChEBI" id="CHEBI:29035"/>
        <label>2</label>
    </ligand>
</feature>
<dbReference type="UniPathway" id="UPA00359">
    <property type="reaction ID" value="UER00480"/>
</dbReference>
<comment type="pathway">
    <text evidence="10">Glycolipid biosynthesis; lipid IV(A) biosynthesis; lipid IV(A) from (3R)-3-hydroxytetradecanoyl-[acyl-carrier-protein] and UDP-N-acetyl-alpha-D-glucosamine: step 4/6.</text>
</comment>
<dbReference type="Gene3D" id="3.60.21.10">
    <property type="match status" value="1"/>
</dbReference>
<proteinExistence type="inferred from homology"/>
<feature type="binding site" evidence="10">
    <location>
        <position position="217"/>
    </location>
    <ligand>
        <name>substrate</name>
    </ligand>
</feature>
<keyword evidence="1 10" id="KW-1003">Cell membrane</keyword>
<dbReference type="GO" id="GO:0005737">
    <property type="term" value="C:cytoplasm"/>
    <property type="evidence" value="ECO:0007669"/>
    <property type="project" value="InterPro"/>
</dbReference>
<evidence type="ECO:0000256" key="3">
    <source>
        <dbReference type="ARBA" id="ARBA00022519"/>
    </source>
</evidence>
<dbReference type="AlphaFoldDB" id="A0A1T0ABF7"/>
<feature type="binding site" evidence="10">
    <location>
        <position position="250"/>
    </location>
    <ligand>
        <name>Mn(2+)</name>
        <dbReference type="ChEBI" id="CHEBI:29035"/>
        <label>2</label>
    </ligand>
</feature>
<feature type="binding site" evidence="10">
    <location>
        <position position="179"/>
    </location>
    <ligand>
        <name>substrate</name>
    </ligand>
</feature>
<accession>A0A1T0ABF7</accession>
<comment type="similarity">
    <text evidence="10">Belongs to the LpxH family.</text>
</comment>
<organism evidence="12 14">
    <name type="scientific">Moraxella caviae</name>
    <dbReference type="NCBI Taxonomy" id="34060"/>
    <lineage>
        <taxon>Bacteria</taxon>
        <taxon>Pseudomonadati</taxon>
        <taxon>Pseudomonadota</taxon>
        <taxon>Gammaproteobacteria</taxon>
        <taxon>Moraxellales</taxon>
        <taxon>Moraxellaceae</taxon>
        <taxon>Moraxella</taxon>
    </lineage>
</organism>
<feature type="binding site" evidence="10">
    <location>
        <position position="221"/>
    </location>
    <ligand>
        <name>substrate</name>
    </ligand>
</feature>
<dbReference type="GO" id="GO:0009245">
    <property type="term" value="P:lipid A biosynthetic process"/>
    <property type="evidence" value="ECO:0007669"/>
    <property type="project" value="UniProtKB-UniRule"/>
</dbReference>
<evidence type="ECO:0000256" key="9">
    <source>
        <dbReference type="ARBA" id="ARBA00023211"/>
    </source>
</evidence>
<evidence type="ECO:0000313" key="12">
    <source>
        <dbReference type="EMBL" id="OOR93066.1"/>
    </source>
</evidence>
<dbReference type="GO" id="GO:0008758">
    <property type="term" value="F:UDP-2,3-diacylglucosamine hydrolase activity"/>
    <property type="evidence" value="ECO:0007669"/>
    <property type="project" value="UniProtKB-UniRule"/>
</dbReference>
<dbReference type="PANTHER" id="PTHR34990">
    <property type="entry name" value="UDP-2,3-DIACYLGLUCOSAMINE HYDROLASE-RELATED"/>
    <property type="match status" value="1"/>
</dbReference>